<dbReference type="AlphaFoldDB" id="A0A2Z4LS77"/>
<evidence type="ECO:0000256" key="1">
    <source>
        <dbReference type="SAM" id="SignalP"/>
    </source>
</evidence>
<gene>
    <name evidence="2" type="ORF">HME9304_01689</name>
</gene>
<reference evidence="2 3" key="1">
    <citation type="submission" date="2018-06" db="EMBL/GenBank/DDBJ databases">
        <title>Spongiibacterium sp. HME9304 Genome sequencing and assembly.</title>
        <authorList>
            <person name="Kang H."/>
            <person name="Kim H."/>
            <person name="Joh K."/>
        </authorList>
    </citation>
    <scope>NUCLEOTIDE SEQUENCE [LARGE SCALE GENOMIC DNA]</scope>
    <source>
        <strain evidence="2 3">HME9304</strain>
    </source>
</reference>
<dbReference type="RefSeq" id="WP_112378137.1">
    <property type="nucleotide sequence ID" value="NZ_CP030104.1"/>
</dbReference>
<name>A0A2Z4LS77_9FLAO</name>
<keyword evidence="1" id="KW-0732">Signal</keyword>
<feature type="signal peptide" evidence="1">
    <location>
        <begin position="1"/>
        <end position="23"/>
    </location>
</feature>
<evidence type="ECO:0008006" key="4">
    <source>
        <dbReference type="Google" id="ProtNLM"/>
    </source>
</evidence>
<dbReference type="PROSITE" id="PS51257">
    <property type="entry name" value="PROKAR_LIPOPROTEIN"/>
    <property type="match status" value="1"/>
</dbReference>
<sequence length="230" mass="25432">MKTIKLFKTFFLCIAMILVSCSGEDGTDGDPGESITGDPGADGISCWDLNGNGLGDGKEDVNEDGNYDALDCQGDTGTSGQDGNANVQKFDTLLDGFSGSELRLTMPIPLEEQDNYAFFFYIKYIDFDTQTQLWYTVPGHLRGNEIYARVYYFANKADFDFDYDIEVNFYNTEDDSEHIVQDGEYSLFRIVAIEYSGLGAKANKTSLESTLKAAGVDTNDYNAVANYFGL</sequence>
<dbReference type="KEGG" id="spon:HME9304_01689"/>
<dbReference type="OrthoDB" id="679784at2"/>
<proteinExistence type="predicted"/>
<feature type="chain" id="PRO_5016284319" description="Collagen-like protein" evidence="1">
    <location>
        <begin position="24"/>
        <end position="230"/>
    </location>
</feature>
<dbReference type="Proteomes" id="UP000248536">
    <property type="component" value="Chromosome"/>
</dbReference>
<protein>
    <recommendedName>
        <fullName evidence="4">Collagen-like protein</fullName>
    </recommendedName>
</protein>
<evidence type="ECO:0000313" key="2">
    <source>
        <dbReference type="EMBL" id="AWX44686.1"/>
    </source>
</evidence>
<accession>A0A2Z4LS77</accession>
<organism evidence="2 3">
    <name type="scientific">Flagellimonas maritima</name>
    <dbReference type="NCBI Taxonomy" id="1383885"/>
    <lineage>
        <taxon>Bacteria</taxon>
        <taxon>Pseudomonadati</taxon>
        <taxon>Bacteroidota</taxon>
        <taxon>Flavobacteriia</taxon>
        <taxon>Flavobacteriales</taxon>
        <taxon>Flavobacteriaceae</taxon>
        <taxon>Flagellimonas</taxon>
    </lineage>
</organism>
<evidence type="ECO:0000313" key="3">
    <source>
        <dbReference type="Proteomes" id="UP000248536"/>
    </source>
</evidence>
<keyword evidence="3" id="KW-1185">Reference proteome</keyword>
<dbReference type="EMBL" id="CP030104">
    <property type="protein sequence ID" value="AWX44686.1"/>
    <property type="molecule type" value="Genomic_DNA"/>
</dbReference>